<keyword evidence="13" id="KW-1185">Reference proteome</keyword>
<dbReference type="Gene3D" id="1.10.510.10">
    <property type="entry name" value="Transferase(Phosphotransferase) domain 1"/>
    <property type="match status" value="1"/>
</dbReference>
<keyword evidence="3" id="KW-0808">Transferase</keyword>
<dbReference type="InterPro" id="IPR008271">
    <property type="entry name" value="Ser/Thr_kinase_AS"/>
</dbReference>
<evidence type="ECO:0000256" key="3">
    <source>
        <dbReference type="ARBA" id="ARBA00022679"/>
    </source>
</evidence>
<evidence type="ECO:0000256" key="10">
    <source>
        <dbReference type="RuleBase" id="RU000304"/>
    </source>
</evidence>
<accession>A0AAW1P634</accession>
<dbReference type="AlphaFoldDB" id="A0AAW1P634"/>
<keyword evidence="4 9" id="KW-0547">Nucleotide-binding</keyword>
<dbReference type="InterPro" id="IPR001245">
    <property type="entry name" value="Ser-Thr/Tyr_kinase_cat_dom"/>
</dbReference>
<reference evidence="12 13" key="1">
    <citation type="journal article" date="2024" name="Nat. Commun.">
        <title>Phylogenomics reveals the evolutionary origins of lichenization in chlorophyte algae.</title>
        <authorList>
            <person name="Puginier C."/>
            <person name="Libourel C."/>
            <person name="Otte J."/>
            <person name="Skaloud P."/>
            <person name="Haon M."/>
            <person name="Grisel S."/>
            <person name="Petersen M."/>
            <person name="Berrin J.G."/>
            <person name="Delaux P.M."/>
            <person name="Dal Grande F."/>
            <person name="Keller J."/>
        </authorList>
    </citation>
    <scope>NUCLEOTIDE SEQUENCE [LARGE SCALE GENOMIC DNA]</scope>
    <source>
        <strain evidence="12 13">SAG 2043</strain>
    </source>
</reference>
<dbReference type="PANTHER" id="PTHR44899">
    <property type="entry name" value="CAMK FAMILY PROTEIN KINASE"/>
    <property type="match status" value="1"/>
</dbReference>
<keyword evidence="6 9" id="KW-0067">ATP-binding</keyword>
<dbReference type="InterPro" id="IPR017441">
    <property type="entry name" value="Protein_kinase_ATP_BS"/>
</dbReference>
<gene>
    <name evidence="12" type="ORF">WJX72_004828</name>
</gene>
<comment type="caution">
    <text evidence="12">The sequence shown here is derived from an EMBL/GenBank/DDBJ whole genome shotgun (WGS) entry which is preliminary data.</text>
</comment>
<feature type="domain" description="Protein kinase" evidence="11">
    <location>
        <begin position="1"/>
        <end position="255"/>
    </location>
</feature>
<feature type="binding site" evidence="9">
    <location>
        <position position="27"/>
    </location>
    <ligand>
        <name>ATP</name>
        <dbReference type="ChEBI" id="CHEBI:30616"/>
    </ligand>
</feature>
<dbReference type="PANTHER" id="PTHR44899:SF3">
    <property type="entry name" value="SERINE_THREONINE-PROTEIN KINASE NEK1"/>
    <property type="match status" value="1"/>
</dbReference>
<name>A0AAW1P634_9CHLO</name>
<evidence type="ECO:0000256" key="2">
    <source>
        <dbReference type="ARBA" id="ARBA00022527"/>
    </source>
</evidence>
<dbReference type="PROSITE" id="PS00107">
    <property type="entry name" value="PROTEIN_KINASE_ATP"/>
    <property type="match status" value="1"/>
</dbReference>
<evidence type="ECO:0000256" key="4">
    <source>
        <dbReference type="ARBA" id="ARBA00022741"/>
    </source>
</evidence>
<dbReference type="PROSITE" id="PS00108">
    <property type="entry name" value="PROTEIN_KINASE_ST"/>
    <property type="match status" value="1"/>
</dbReference>
<evidence type="ECO:0000256" key="5">
    <source>
        <dbReference type="ARBA" id="ARBA00022777"/>
    </source>
</evidence>
<evidence type="ECO:0000313" key="12">
    <source>
        <dbReference type="EMBL" id="KAK9804776.1"/>
    </source>
</evidence>
<dbReference type="PRINTS" id="PR00109">
    <property type="entry name" value="TYRKINASE"/>
</dbReference>
<organism evidence="12 13">
    <name type="scientific">[Myrmecia] bisecta</name>
    <dbReference type="NCBI Taxonomy" id="41462"/>
    <lineage>
        <taxon>Eukaryota</taxon>
        <taxon>Viridiplantae</taxon>
        <taxon>Chlorophyta</taxon>
        <taxon>core chlorophytes</taxon>
        <taxon>Trebouxiophyceae</taxon>
        <taxon>Trebouxiales</taxon>
        <taxon>Trebouxiaceae</taxon>
        <taxon>Myrmecia</taxon>
    </lineage>
</organism>
<evidence type="ECO:0000256" key="1">
    <source>
        <dbReference type="ARBA" id="ARBA00012513"/>
    </source>
</evidence>
<dbReference type="PROSITE" id="PS50011">
    <property type="entry name" value="PROTEIN_KINASE_DOM"/>
    <property type="match status" value="1"/>
</dbReference>
<evidence type="ECO:0000256" key="7">
    <source>
        <dbReference type="ARBA" id="ARBA00047899"/>
    </source>
</evidence>
<sequence>MQPLGRGQFSQVYVAKHLRTGIQVALKKVQIFDIMDAKQRNDCIKEVRILLSLDHPNIVQCLDYFIEDNELVIVLEWAQAGDLQQLINKRREQGQPFDEPHVWAFFAQICGALRHMHERRMMHRDIKPSNIFLTADGTLKLGDLGLSRYFSSKTMQAQSMVGTPYYMSPECIKGVAYDWSSDMWSLGCLLYEIAALRSPFYQDGLNYYTLGKSISSGQYQPLPDSCPDSIRDLVARLLVPDPKQRPAIQQVHDYAEGMLHALCATQNGHAPTRRPSQTRGT</sequence>
<dbReference type="Pfam" id="PF00069">
    <property type="entry name" value="Pkinase"/>
    <property type="match status" value="1"/>
</dbReference>
<evidence type="ECO:0000256" key="9">
    <source>
        <dbReference type="PROSITE-ProRule" id="PRU10141"/>
    </source>
</evidence>
<dbReference type="SMART" id="SM00220">
    <property type="entry name" value="S_TKc"/>
    <property type="match status" value="1"/>
</dbReference>
<evidence type="ECO:0000256" key="8">
    <source>
        <dbReference type="ARBA" id="ARBA00048679"/>
    </source>
</evidence>
<dbReference type="SUPFAM" id="SSF56112">
    <property type="entry name" value="Protein kinase-like (PK-like)"/>
    <property type="match status" value="1"/>
</dbReference>
<dbReference type="GO" id="GO:0004674">
    <property type="term" value="F:protein serine/threonine kinase activity"/>
    <property type="evidence" value="ECO:0007669"/>
    <property type="project" value="UniProtKB-KW"/>
</dbReference>
<comment type="catalytic activity">
    <reaction evidence="8">
        <text>L-seryl-[protein] + ATP = O-phospho-L-seryl-[protein] + ADP + H(+)</text>
        <dbReference type="Rhea" id="RHEA:17989"/>
        <dbReference type="Rhea" id="RHEA-COMP:9863"/>
        <dbReference type="Rhea" id="RHEA-COMP:11604"/>
        <dbReference type="ChEBI" id="CHEBI:15378"/>
        <dbReference type="ChEBI" id="CHEBI:29999"/>
        <dbReference type="ChEBI" id="CHEBI:30616"/>
        <dbReference type="ChEBI" id="CHEBI:83421"/>
        <dbReference type="ChEBI" id="CHEBI:456216"/>
        <dbReference type="EC" id="2.7.11.1"/>
    </reaction>
</comment>
<dbReference type="Proteomes" id="UP001489004">
    <property type="component" value="Unassembled WGS sequence"/>
</dbReference>
<proteinExistence type="inferred from homology"/>
<comment type="similarity">
    <text evidence="10">Belongs to the protein kinase superfamily.</text>
</comment>
<protein>
    <recommendedName>
        <fullName evidence="1">non-specific serine/threonine protein kinase</fullName>
        <ecNumber evidence="1">2.7.11.1</ecNumber>
    </recommendedName>
</protein>
<comment type="catalytic activity">
    <reaction evidence="7">
        <text>L-threonyl-[protein] + ATP = O-phospho-L-threonyl-[protein] + ADP + H(+)</text>
        <dbReference type="Rhea" id="RHEA:46608"/>
        <dbReference type="Rhea" id="RHEA-COMP:11060"/>
        <dbReference type="Rhea" id="RHEA-COMP:11605"/>
        <dbReference type="ChEBI" id="CHEBI:15378"/>
        <dbReference type="ChEBI" id="CHEBI:30013"/>
        <dbReference type="ChEBI" id="CHEBI:30616"/>
        <dbReference type="ChEBI" id="CHEBI:61977"/>
        <dbReference type="ChEBI" id="CHEBI:456216"/>
        <dbReference type="EC" id="2.7.11.1"/>
    </reaction>
</comment>
<evidence type="ECO:0000313" key="13">
    <source>
        <dbReference type="Proteomes" id="UP001489004"/>
    </source>
</evidence>
<dbReference type="EC" id="2.7.11.1" evidence="1"/>
<evidence type="ECO:0000259" key="11">
    <source>
        <dbReference type="PROSITE" id="PS50011"/>
    </source>
</evidence>
<dbReference type="InterPro" id="IPR000719">
    <property type="entry name" value="Prot_kinase_dom"/>
</dbReference>
<dbReference type="InterPro" id="IPR051131">
    <property type="entry name" value="NEK_Ser/Thr_kinase_NIMA"/>
</dbReference>
<keyword evidence="5" id="KW-0418">Kinase</keyword>
<dbReference type="GO" id="GO:0005524">
    <property type="term" value="F:ATP binding"/>
    <property type="evidence" value="ECO:0007669"/>
    <property type="project" value="UniProtKB-UniRule"/>
</dbReference>
<dbReference type="PIRSF" id="PIRSF000654">
    <property type="entry name" value="Integrin-linked_kinase"/>
    <property type="match status" value="1"/>
</dbReference>
<dbReference type="FunFam" id="3.30.200.20:FF:000042">
    <property type="entry name" value="Aurora kinase A"/>
    <property type="match status" value="1"/>
</dbReference>
<dbReference type="InterPro" id="IPR011009">
    <property type="entry name" value="Kinase-like_dom_sf"/>
</dbReference>
<keyword evidence="2 10" id="KW-0723">Serine/threonine-protein kinase</keyword>
<dbReference type="EMBL" id="JALJOR010000017">
    <property type="protein sequence ID" value="KAK9804776.1"/>
    <property type="molecule type" value="Genomic_DNA"/>
</dbReference>
<evidence type="ECO:0000256" key="6">
    <source>
        <dbReference type="ARBA" id="ARBA00022840"/>
    </source>
</evidence>